<comment type="caution">
    <text evidence="7">The sequence shown here is derived from an EMBL/GenBank/DDBJ whole genome shotgun (WGS) entry which is preliminary data.</text>
</comment>
<dbReference type="RefSeq" id="WP_340329227.1">
    <property type="nucleotide sequence ID" value="NZ_JAZHOF010000003.1"/>
</dbReference>
<keyword evidence="8" id="KW-1185">Reference proteome</keyword>
<dbReference type="FunFam" id="3.40.309.10:FF:000012">
    <property type="entry name" value="Betaine aldehyde dehydrogenase"/>
    <property type="match status" value="1"/>
</dbReference>
<dbReference type="Gene3D" id="3.40.605.10">
    <property type="entry name" value="Aldehyde Dehydrogenase, Chain A, domain 1"/>
    <property type="match status" value="1"/>
</dbReference>
<protein>
    <submittedName>
        <fullName evidence="7">Aldehyde dehydrogenase family protein</fullName>
    </submittedName>
</protein>
<dbReference type="GO" id="GO:0016620">
    <property type="term" value="F:oxidoreductase activity, acting on the aldehyde or oxo group of donors, NAD or NADP as acceptor"/>
    <property type="evidence" value="ECO:0007669"/>
    <property type="project" value="InterPro"/>
</dbReference>
<gene>
    <name evidence="7" type="ORF">V3328_08595</name>
</gene>
<dbReference type="AlphaFoldDB" id="A0AAW9RRF2"/>
<dbReference type="InterPro" id="IPR016161">
    <property type="entry name" value="Ald_DH/histidinol_DH"/>
</dbReference>
<dbReference type="InterPro" id="IPR016163">
    <property type="entry name" value="Ald_DH_C"/>
</dbReference>
<evidence type="ECO:0000259" key="6">
    <source>
        <dbReference type="Pfam" id="PF00171"/>
    </source>
</evidence>
<organism evidence="7 8">
    <name type="scientific">Microbaculum marinum</name>
    <dbReference type="NCBI Taxonomy" id="1764581"/>
    <lineage>
        <taxon>Bacteria</taxon>
        <taxon>Pseudomonadati</taxon>
        <taxon>Pseudomonadota</taxon>
        <taxon>Alphaproteobacteria</taxon>
        <taxon>Hyphomicrobiales</taxon>
        <taxon>Tepidamorphaceae</taxon>
        <taxon>Microbaculum</taxon>
    </lineage>
</organism>
<evidence type="ECO:0000256" key="2">
    <source>
        <dbReference type="ARBA" id="ARBA00023002"/>
    </source>
</evidence>
<dbReference type="InterPro" id="IPR029510">
    <property type="entry name" value="Ald_DH_CS_GLU"/>
</dbReference>
<evidence type="ECO:0000256" key="4">
    <source>
        <dbReference type="PROSITE-ProRule" id="PRU10007"/>
    </source>
</evidence>
<evidence type="ECO:0000256" key="3">
    <source>
        <dbReference type="ARBA" id="ARBA00023097"/>
    </source>
</evidence>
<dbReference type="InterPro" id="IPR016162">
    <property type="entry name" value="Ald_DH_N"/>
</dbReference>
<accession>A0AAW9RRF2</accession>
<feature type="domain" description="Aldehyde dehydrogenase" evidence="6">
    <location>
        <begin position="24"/>
        <end position="486"/>
    </location>
</feature>
<dbReference type="EMBL" id="JAZHOF010000003">
    <property type="protein sequence ID" value="MEJ8571528.1"/>
    <property type="molecule type" value="Genomic_DNA"/>
</dbReference>
<evidence type="ECO:0000313" key="7">
    <source>
        <dbReference type="EMBL" id="MEJ8571528.1"/>
    </source>
</evidence>
<dbReference type="FunFam" id="3.40.605.10:FF:000007">
    <property type="entry name" value="NAD/NADP-dependent betaine aldehyde dehydrogenase"/>
    <property type="match status" value="1"/>
</dbReference>
<keyword evidence="3" id="KW-0558">Oxidation</keyword>
<reference evidence="7 8" key="1">
    <citation type="submission" date="2024-02" db="EMBL/GenBank/DDBJ databases">
        <title>Genome analysis and characterization of Microbaculum marinisediminis sp. nov., isolated from marine sediment.</title>
        <authorList>
            <person name="Du Z.-J."/>
            <person name="Ye Y.-Q."/>
            <person name="Zhang Z.-R."/>
            <person name="Yuan S.-M."/>
            <person name="Zhang X.-Y."/>
        </authorList>
    </citation>
    <scope>NUCLEOTIDE SEQUENCE [LARGE SCALE GENOMIC DNA]</scope>
    <source>
        <strain evidence="7 8">SDUM1044001</strain>
    </source>
</reference>
<proteinExistence type="inferred from homology"/>
<evidence type="ECO:0000256" key="1">
    <source>
        <dbReference type="ARBA" id="ARBA00009986"/>
    </source>
</evidence>
<comment type="similarity">
    <text evidence="1 5">Belongs to the aldehyde dehydrogenase family.</text>
</comment>
<dbReference type="InterPro" id="IPR015590">
    <property type="entry name" value="Aldehyde_DH_dom"/>
</dbReference>
<dbReference type="Pfam" id="PF00171">
    <property type="entry name" value="Aldedh"/>
    <property type="match status" value="1"/>
</dbReference>
<evidence type="ECO:0000256" key="5">
    <source>
        <dbReference type="RuleBase" id="RU003345"/>
    </source>
</evidence>
<dbReference type="Proteomes" id="UP001378188">
    <property type="component" value="Unassembled WGS sequence"/>
</dbReference>
<name>A0AAW9RRF2_9HYPH</name>
<dbReference type="PROSITE" id="PS00687">
    <property type="entry name" value="ALDEHYDE_DEHYDR_GLU"/>
    <property type="match status" value="1"/>
</dbReference>
<dbReference type="PANTHER" id="PTHR11699">
    <property type="entry name" value="ALDEHYDE DEHYDROGENASE-RELATED"/>
    <property type="match status" value="1"/>
</dbReference>
<keyword evidence="2 5" id="KW-0560">Oxidoreductase</keyword>
<sequence>MATTDTPAHRALPKNRGVFYGGKWREVASGRSVPISSPATGEDLGVAAEGGADDIDRAVQAAADAFPAWRDTPAQERAALVRRAAQILRDHAEELAHLDAIDGGNPYQAMYFDAQVGADYMDYFAGLVTEIKGSTIPIGPGVLNYTVREPLGVIGKISAFNHPLLFATAKVGAPLVAGNTIVLKPADQTPLSSLRLAELWGDVFPSGVFNLVTGGREAGVALAEHPKVAKIGFIGSVPAGRSVMQSASGTLKALTLELGGKNALIACADVDPATAAAGIVRGMNFRYVTGQSCNSTSRVYLHEDVYDAVLVELEKAVKALKVGLPNDPETEVGCLSSQPQFDKVLSYIEIGKADGARLVCGGRRCEDPALANGFFIEPTVFADVTDDMRIASEEIFGPVVSVLKWSDEDDLMRRVNALEYGLTGSIWTHDLDRAHRLASRMQSGYIWINDAATHYVGVPFGGYKQSGVGREESIDELLACTQIKNVNVVIGATPTTRAF</sequence>
<evidence type="ECO:0000313" key="8">
    <source>
        <dbReference type="Proteomes" id="UP001378188"/>
    </source>
</evidence>
<dbReference type="SUPFAM" id="SSF53720">
    <property type="entry name" value="ALDH-like"/>
    <property type="match status" value="1"/>
</dbReference>
<dbReference type="Gene3D" id="3.40.309.10">
    <property type="entry name" value="Aldehyde Dehydrogenase, Chain A, domain 2"/>
    <property type="match status" value="1"/>
</dbReference>
<feature type="active site" evidence="4">
    <location>
        <position position="257"/>
    </location>
</feature>